<dbReference type="Proteomes" id="UP000028703">
    <property type="component" value="Unassembled WGS sequence"/>
</dbReference>
<organism evidence="1 2">
    <name type="scientific">Chryseobacterium luteum</name>
    <dbReference type="NCBI Taxonomy" id="421531"/>
    <lineage>
        <taxon>Bacteria</taxon>
        <taxon>Pseudomonadati</taxon>
        <taxon>Bacteroidota</taxon>
        <taxon>Flavobacteriia</taxon>
        <taxon>Flavobacteriales</taxon>
        <taxon>Weeksellaceae</taxon>
        <taxon>Chryseobacterium group</taxon>
        <taxon>Chryseobacterium</taxon>
    </lineage>
</organism>
<sequence length="291" mass="34109">MRYINVEGYNPKSLKIVSQKKLSEMISKVSIAEKKAYLDVPDNQIWTKYKRGFERLSHNKCWFTEAYSTLSDFHIEHFRPKKKIYLIKNKDPYIEERIATDNNGYWWLSFELGNFRLAGGKPNQYKGNYFPLESGSKVAKELDNSWRNEKPMFLDPCVKEDVELITYDGVEPKESNPDINSLEHIRARISIKIYALKINKLKNARSRIFEVAKNYYNSAELNWKALNENNGVNQVAYNLAKENFDVSCSNLVLMLKPNKEFTRMVLVFLVSTNLDWIEEYIIDVAKANKFI</sequence>
<gene>
    <name evidence="1" type="ORF">IX38_10735</name>
</gene>
<dbReference type="STRING" id="421531.IX38_10735"/>
<keyword evidence="2" id="KW-1185">Reference proteome</keyword>
<protein>
    <recommendedName>
        <fullName evidence="3">HNH nuclease domain-containing protein</fullName>
    </recommendedName>
</protein>
<dbReference type="OrthoDB" id="9805802at2"/>
<comment type="caution">
    <text evidence="1">The sequence shown here is derived from an EMBL/GenBank/DDBJ whole genome shotgun (WGS) entry which is preliminary data.</text>
</comment>
<reference evidence="1 2" key="1">
    <citation type="submission" date="2014-07" db="EMBL/GenBank/DDBJ databases">
        <title>Genome of Chryseobacterium luteum DSM 18605.</title>
        <authorList>
            <person name="Stropko S.J."/>
            <person name="Pipes S.E."/>
            <person name="Newman J.D."/>
        </authorList>
    </citation>
    <scope>NUCLEOTIDE SEQUENCE [LARGE SCALE GENOMIC DNA]</scope>
    <source>
        <strain evidence="1 2">DSM 18605</strain>
    </source>
</reference>
<dbReference type="RefSeq" id="WP_034704517.1">
    <property type="nucleotide sequence ID" value="NZ_JPRO01000007.1"/>
</dbReference>
<dbReference type="AlphaFoldDB" id="A0A085ZHF9"/>
<dbReference type="eggNOG" id="COG1403">
    <property type="taxonomic scope" value="Bacteria"/>
</dbReference>
<evidence type="ECO:0000313" key="2">
    <source>
        <dbReference type="Proteomes" id="UP000028703"/>
    </source>
</evidence>
<evidence type="ECO:0000313" key="1">
    <source>
        <dbReference type="EMBL" id="KFF03873.1"/>
    </source>
</evidence>
<name>A0A085ZHF9_9FLAO</name>
<proteinExistence type="predicted"/>
<accession>A0A085ZHF9</accession>
<evidence type="ECO:0008006" key="3">
    <source>
        <dbReference type="Google" id="ProtNLM"/>
    </source>
</evidence>
<dbReference type="EMBL" id="JPRO01000007">
    <property type="protein sequence ID" value="KFF03873.1"/>
    <property type="molecule type" value="Genomic_DNA"/>
</dbReference>